<dbReference type="KEGG" id="mng:MNEG_8540"/>
<organism evidence="4 5">
    <name type="scientific">Monoraphidium neglectum</name>
    <dbReference type="NCBI Taxonomy" id="145388"/>
    <lineage>
        <taxon>Eukaryota</taxon>
        <taxon>Viridiplantae</taxon>
        <taxon>Chlorophyta</taxon>
        <taxon>core chlorophytes</taxon>
        <taxon>Chlorophyceae</taxon>
        <taxon>CS clade</taxon>
        <taxon>Sphaeropleales</taxon>
        <taxon>Selenastraceae</taxon>
        <taxon>Monoraphidium</taxon>
    </lineage>
</organism>
<dbReference type="InterPro" id="IPR011042">
    <property type="entry name" value="6-blade_b-propeller_TolB-like"/>
</dbReference>
<accession>A0A0D2KVL5</accession>
<feature type="domain" description="SMP-30/Gluconolactonase/LRE-like region" evidence="3">
    <location>
        <begin position="47"/>
        <end position="295"/>
    </location>
</feature>
<evidence type="ECO:0000259" key="3">
    <source>
        <dbReference type="Pfam" id="PF08450"/>
    </source>
</evidence>
<dbReference type="PANTHER" id="PTHR47572:SF4">
    <property type="entry name" value="LACTONASE DRP35"/>
    <property type="match status" value="1"/>
</dbReference>
<feature type="signal peptide" evidence="2">
    <location>
        <begin position="1"/>
        <end position="26"/>
    </location>
</feature>
<dbReference type="Pfam" id="PF08450">
    <property type="entry name" value="SGL"/>
    <property type="match status" value="1"/>
</dbReference>
<keyword evidence="1" id="KW-0378">Hydrolase</keyword>
<protein>
    <submittedName>
        <fullName evidence="4">Gluconolactonase</fullName>
    </submittedName>
</protein>
<gene>
    <name evidence="4" type="ORF">MNEG_8540</name>
</gene>
<evidence type="ECO:0000256" key="2">
    <source>
        <dbReference type="SAM" id="SignalP"/>
    </source>
</evidence>
<dbReference type="AlphaFoldDB" id="A0A0D2KVL5"/>
<dbReference type="Proteomes" id="UP000054498">
    <property type="component" value="Unassembled WGS sequence"/>
</dbReference>
<keyword evidence="5" id="KW-1185">Reference proteome</keyword>
<dbReference type="EMBL" id="KK101852">
    <property type="protein sequence ID" value="KIY99423.1"/>
    <property type="molecule type" value="Genomic_DNA"/>
</dbReference>
<sequence length="336" mass="34898">MLHGRAALLLGPALALALACASAAVAKEIGCRSRFGPFIEGAAVDKAGNLHAVDFGRDRGAVGRVDGASGACAAAPAAAVPSAILNGLRVLPDGSLLAAVTDQKRVVRLQVGGRVTQFCADNAMVAPNDLAISPKTGFVYISGQAYNPDTKAGDGDVWLCRKAGAAAVRLAQLGRTNGIEVSADGKWLFVSEAFNKNNAPVSNVIWRYPIKGDGTLDAAGRGLTFDFSREGKGNIDVDGMRLDTQGHLYVTRNNGGEVVVMDPMVTNKVIRRIPLPFSSPSNLEFGGPQGRTLFVVGRCGVGTPWGTGSGCVEAVQVAAAGQYWSGLQQGLPRLQL</sequence>
<dbReference type="InterPro" id="IPR051262">
    <property type="entry name" value="SMP-30/CGR1_Lactonase"/>
</dbReference>
<proteinExistence type="predicted"/>
<evidence type="ECO:0000256" key="1">
    <source>
        <dbReference type="ARBA" id="ARBA00022801"/>
    </source>
</evidence>
<dbReference type="PROSITE" id="PS51257">
    <property type="entry name" value="PROKAR_LIPOPROTEIN"/>
    <property type="match status" value="1"/>
</dbReference>
<keyword evidence="2" id="KW-0732">Signal</keyword>
<feature type="chain" id="PRO_5002246480" evidence="2">
    <location>
        <begin position="27"/>
        <end position="336"/>
    </location>
</feature>
<dbReference type="GeneID" id="25741416"/>
<dbReference type="RefSeq" id="XP_013898443.1">
    <property type="nucleotide sequence ID" value="XM_014042989.1"/>
</dbReference>
<evidence type="ECO:0000313" key="4">
    <source>
        <dbReference type="EMBL" id="KIY99423.1"/>
    </source>
</evidence>
<dbReference type="STRING" id="145388.A0A0D2KVL5"/>
<dbReference type="GO" id="GO:0016787">
    <property type="term" value="F:hydrolase activity"/>
    <property type="evidence" value="ECO:0007669"/>
    <property type="project" value="UniProtKB-KW"/>
</dbReference>
<evidence type="ECO:0000313" key="5">
    <source>
        <dbReference type="Proteomes" id="UP000054498"/>
    </source>
</evidence>
<reference evidence="4 5" key="1">
    <citation type="journal article" date="2013" name="BMC Genomics">
        <title>Reconstruction of the lipid metabolism for the microalga Monoraphidium neglectum from its genome sequence reveals characteristics suitable for biofuel production.</title>
        <authorList>
            <person name="Bogen C."/>
            <person name="Al-Dilaimi A."/>
            <person name="Albersmeier A."/>
            <person name="Wichmann J."/>
            <person name="Grundmann M."/>
            <person name="Rupp O."/>
            <person name="Lauersen K.J."/>
            <person name="Blifernez-Klassen O."/>
            <person name="Kalinowski J."/>
            <person name="Goesmann A."/>
            <person name="Mussgnug J.H."/>
            <person name="Kruse O."/>
        </authorList>
    </citation>
    <scope>NUCLEOTIDE SEQUENCE [LARGE SCALE GENOMIC DNA]</scope>
    <source>
        <strain evidence="4 5">SAG 48.87</strain>
    </source>
</reference>
<dbReference type="SUPFAM" id="SSF63829">
    <property type="entry name" value="Calcium-dependent phosphotriesterase"/>
    <property type="match status" value="1"/>
</dbReference>
<dbReference type="PANTHER" id="PTHR47572">
    <property type="entry name" value="LIPOPROTEIN-RELATED"/>
    <property type="match status" value="1"/>
</dbReference>
<dbReference type="InterPro" id="IPR013658">
    <property type="entry name" value="SGL"/>
</dbReference>
<dbReference type="Gene3D" id="2.120.10.30">
    <property type="entry name" value="TolB, C-terminal domain"/>
    <property type="match status" value="1"/>
</dbReference>
<dbReference type="OrthoDB" id="535292at2759"/>
<name>A0A0D2KVL5_9CHLO</name>